<feature type="compositionally biased region" description="Pro residues" evidence="1">
    <location>
        <begin position="118"/>
        <end position="127"/>
    </location>
</feature>
<feature type="compositionally biased region" description="Low complexity" evidence="1">
    <location>
        <begin position="92"/>
        <end position="102"/>
    </location>
</feature>
<keyword evidence="3" id="KW-1185">Reference proteome</keyword>
<evidence type="ECO:0000313" key="2">
    <source>
        <dbReference type="EMBL" id="KAJ4829487.1"/>
    </source>
</evidence>
<proteinExistence type="predicted"/>
<protein>
    <submittedName>
        <fullName evidence="2">Uncharacterized protein</fullName>
    </submittedName>
</protein>
<name>A0A9Q0J661_9ROSI</name>
<comment type="caution">
    <text evidence="2">The sequence shown here is derived from an EMBL/GenBank/DDBJ whole genome shotgun (WGS) entry which is preliminary data.</text>
</comment>
<feature type="non-terminal residue" evidence="2">
    <location>
        <position position="1"/>
    </location>
</feature>
<feature type="non-terminal residue" evidence="2">
    <location>
        <position position="127"/>
    </location>
</feature>
<organism evidence="2 3">
    <name type="scientific">Turnera subulata</name>
    <dbReference type="NCBI Taxonomy" id="218843"/>
    <lineage>
        <taxon>Eukaryota</taxon>
        <taxon>Viridiplantae</taxon>
        <taxon>Streptophyta</taxon>
        <taxon>Embryophyta</taxon>
        <taxon>Tracheophyta</taxon>
        <taxon>Spermatophyta</taxon>
        <taxon>Magnoliopsida</taxon>
        <taxon>eudicotyledons</taxon>
        <taxon>Gunneridae</taxon>
        <taxon>Pentapetalae</taxon>
        <taxon>rosids</taxon>
        <taxon>fabids</taxon>
        <taxon>Malpighiales</taxon>
        <taxon>Passifloraceae</taxon>
        <taxon>Turnera</taxon>
    </lineage>
</organism>
<dbReference type="EMBL" id="JAKUCV010005893">
    <property type="protein sequence ID" value="KAJ4829487.1"/>
    <property type="molecule type" value="Genomic_DNA"/>
</dbReference>
<accession>A0A9Q0J661</accession>
<reference evidence="2" key="2">
    <citation type="journal article" date="2023" name="Plants (Basel)">
        <title>Annotation of the Turnera subulata (Passifloraceae) Draft Genome Reveals the S-Locus Evolved after the Divergence of Turneroideae from Passifloroideae in a Stepwise Manner.</title>
        <authorList>
            <person name="Henning P.M."/>
            <person name="Roalson E.H."/>
            <person name="Mir W."/>
            <person name="McCubbin A.G."/>
            <person name="Shore J.S."/>
        </authorList>
    </citation>
    <scope>NUCLEOTIDE SEQUENCE</scope>
    <source>
        <strain evidence="2">F60SS</strain>
    </source>
</reference>
<reference evidence="2" key="1">
    <citation type="submission" date="2022-02" db="EMBL/GenBank/DDBJ databases">
        <authorList>
            <person name="Henning P.M."/>
            <person name="McCubbin A.G."/>
            <person name="Shore J.S."/>
        </authorList>
    </citation>
    <scope>NUCLEOTIDE SEQUENCE</scope>
    <source>
        <strain evidence="2">F60SS</strain>
        <tissue evidence="2">Leaves</tissue>
    </source>
</reference>
<dbReference type="Proteomes" id="UP001141552">
    <property type="component" value="Unassembled WGS sequence"/>
</dbReference>
<sequence length="127" mass="13522">EPNHRFVTLHPPETLISHRFPLPFLCIGLKLIKIPNPKLDTHKPFASRVTAATLKLPAKSLLSSSIVSTLQAIPKVPNPKSPILEMANVPGSESVVESSAASPATNDHDAVGMDVDPPTLPMPPPTS</sequence>
<dbReference type="AlphaFoldDB" id="A0A9Q0J661"/>
<gene>
    <name evidence="2" type="ORF">Tsubulata_001437</name>
</gene>
<feature type="region of interest" description="Disordered" evidence="1">
    <location>
        <begin position="90"/>
        <end position="127"/>
    </location>
</feature>
<evidence type="ECO:0000313" key="3">
    <source>
        <dbReference type="Proteomes" id="UP001141552"/>
    </source>
</evidence>
<evidence type="ECO:0000256" key="1">
    <source>
        <dbReference type="SAM" id="MobiDB-lite"/>
    </source>
</evidence>